<accession>A0A9W4EXR0</accession>
<evidence type="ECO:0000256" key="1">
    <source>
        <dbReference type="SAM" id="Coils"/>
    </source>
</evidence>
<evidence type="ECO:0000313" key="2">
    <source>
        <dbReference type="EMBL" id="BAR87745.1"/>
    </source>
</evidence>
<sequence>MKKEKRKKNHIERKAKEKKEKINLEEKRDRNFDRGIRITDIAVRILMWIFKD</sequence>
<feature type="coiled-coil region" evidence="1">
    <location>
        <begin position="1"/>
        <end position="28"/>
    </location>
</feature>
<gene>
    <name evidence="2" type="ORF">KNN_07012</name>
</gene>
<keyword evidence="2" id="KW-0614">Plasmid</keyword>
<dbReference type="Proteomes" id="UP000055316">
    <property type="component" value="Plasmid pKK3"/>
</dbReference>
<protein>
    <submittedName>
        <fullName evidence="2">Uncharacterized protein</fullName>
    </submittedName>
</protein>
<name>A0A9W4EXR0_BACTO</name>
<dbReference type="AlphaFoldDB" id="A0A9W4EXR0"/>
<geneLocation type="plasmid" evidence="3">
    <name>pKK3 DNA</name>
</geneLocation>
<reference evidence="2 3" key="1">
    <citation type="submission" date="2015-05" db="EMBL/GenBank/DDBJ databases">
        <title>Whole genome sequence of Bacillus thuringiensis serovar tolworthi Pasteur Institute Standard strain.</title>
        <authorList>
            <person name="Kanda K."/>
            <person name="Nakashima K."/>
            <person name="Nagano Y."/>
        </authorList>
    </citation>
    <scope>NUCLEOTIDE SEQUENCE [LARGE SCALE GENOMIC DNA]</scope>
    <source>
        <strain evidence="2 3">Pasteur Institute Standard strain</strain>
        <plasmid evidence="3">pKK3 DNA</plasmid>
    </source>
</reference>
<dbReference type="RefSeq" id="WP_171840971.1">
    <property type="nucleotide sequence ID" value="NZ_AP014867.1"/>
</dbReference>
<proteinExistence type="predicted"/>
<evidence type="ECO:0000313" key="3">
    <source>
        <dbReference type="Proteomes" id="UP000055316"/>
    </source>
</evidence>
<dbReference type="EMBL" id="AP014867">
    <property type="protein sequence ID" value="BAR87745.1"/>
    <property type="molecule type" value="Genomic_DNA"/>
</dbReference>
<keyword evidence="1" id="KW-0175">Coiled coil</keyword>
<organism evidence="2 3">
    <name type="scientific">Bacillus thuringiensis subsp. tolworthi</name>
    <dbReference type="NCBI Taxonomy" id="1442"/>
    <lineage>
        <taxon>Bacteria</taxon>
        <taxon>Bacillati</taxon>
        <taxon>Bacillota</taxon>
        <taxon>Bacilli</taxon>
        <taxon>Bacillales</taxon>
        <taxon>Bacillaceae</taxon>
        <taxon>Bacillus</taxon>
        <taxon>Bacillus cereus group</taxon>
    </lineage>
</organism>